<sequence>MEPIFTFHQANFVGRLETTFLAEVCGIEEKLAQTPYLRVMLTQDDGDTIMVAMAIGKAYHVAKNLYEVGKVYCFPRGMFKIRQRNVAIQSWSSYPFDLRFLNNSNKNESLKVSCPPTENQVQSVVSSHHSSMNADTDNDWKGRSRA</sequence>
<evidence type="ECO:0000313" key="2">
    <source>
        <dbReference type="EMBL" id="OXA44480.1"/>
    </source>
</evidence>
<reference evidence="2 3" key="1">
    <citation type="submission" date="2015-12" db="EMBL/GenBank/DDBJ databases">
        <title>The genome of Folsomia candida.</title>
        <authorList>
            <person name="Faddeeva A."/>
            <person name="Derks M.F."/>
            <person name="Anvar Y."/>
            <person name="Smit S."/>
            <person name="Van Straalen N."/>
            <person name="Roelofs D."/>
        </authorList>
    </citation>
    <scope>NUCLEOTIDE SEQUENCE [LARGE SCALE GENOMIC DNA]</scope>
    <source>
        <strain evidence="2 3">VU population</strain>
        <tissue evidence="2">Whole body</tissue>
    </source>
</reference>
<evidence type="ECO:0000256" key="1">
    <source>
        <dbReference type="SAM" id="MobiDB-lite"/>
    </source>
</evidence>
<comment type="caution">
    <text evidence="2">The sequence shown here is derived from an EMBL/GenBank/DDBJ whole genome shotgun (WGS) entry which is preliminary data.</text>
</comment>
<evidence type="ECO:0000313" key="3">
    <source>
        <dbReference type="Proteomes" id="UP000198287"/>
    </source>
</evidence>
<proteinExistence type="predicted"/>
<keyword evidence="3" id="KW-1185">Reference proteome</keyword>
<gene>
    <name evidence="2" type="ORF">Fcan01_20861</name>
</gene>
<dbReference type="EMBL" id="LNIX01000019">
    <property type="protein sequence ID" value="OXA44480.1"/>
    <property type="molecule type" value="Genomic_DNA"/>
</dbReference>
<feature type="region of interest" description="Disordered" evidence="1">
    <location>
        <begin position="121"/>
        <end position="146"/>
    </location>
</feature>
<protein>
    <submittedName>
        <fullName evidence="2">Uncharacterized protein</fullName>
    </submittedName>
</protein>
<dbReference type="AlphaFoldDB" id="A0A226DH58"/>
<feature type="compositionally biased region" description="Low complexity" evidence="1">
    <location>
        <begin position="121"/>
        <end position="131"/>
    </location>
</feature>
<dbReference type="Proteomes" id="UP000198287">
    <property type="component" value="Unassembled WGS sequence"/>
</dbReference>
<name>A0A226DH58_FOLCA</name>
<organism evidence="2 3">
    <name type="scientific">Folsomia candida</name>
    <name type="common">Springtail</name>
    <dbReference type="NCBI Taxonomy" id="158441"/>
    <lineage>
        <taxon>Eukaryota</taxon>
        <taxon>Metazoa</taxon>
        <taxon>Ecdysozoa</taxon>
        <taxon>Arthropoda</taxon>
        <taxon>Hexapoda</taxon>
        <taxon>Collembola</taxon>
        <taxon>Entomobryomorpha</taxon>
        <taxon>Isotomoidea</taxon>
        <taxon>Isotomidae</taxon>
        <taxon>Proisotominae</taxon>
        <taxon>Folsomia</taxon>
    </lineage>
</organism>
<accession>A0A226DH58</accession>